<dbReference type="Gene3D" id="1.10.30.10">
    <property type="entry name" value="High mobility group box domain"/>
    <property type="match status" value="1"/>
</dbReference>
<protein>
    <recommendedName>
        <fullName evidence="1">HMG box domain-containing protein</fullName>
    </recommendedName>
</protein>
<dbReference type="SUPFAM" id="SSF47095">
    <property type="entry name" value="HMG-box"/>
    <property type="match status" value="1"/>
</dbReference>
<dbReference type="AlphaFoldDB" id="A0A7S0W654"/>
<name>A0A7S0W654_9CRYP</name>
<proteinExistence type="predicted"/>
<feature type="domain" description="HMG box" evidence="1">
    <location>
        <begin position="52"/>
        <end position="107"/>
    </location>
</feature>
<organism evidence="2">
    <name type="scientific">Hemiselmis tepida</name>
    <dbReference type="NCBI Taxonomy" id="464990"/>
    <lineage>
        <taxon>Eukaryota</taxon>
        <taxon>Cryptophyceae</taxon>
        <taxon>Cryptomonadales</taxon>
        <taxon>Hemiselmidaceae</taxon>
        <taxon>Hemiselmis</taxon>
    </lineage>
</organism>
<sequence>MSLVSGLSRLSISVASATRGAAVPRNHALAAIPSVWGARLASTKTPKAPKEDKPKRKLGPYAFFVKAHAGQTMKTYNMPFAIASKAMAYKWNSMSPDQKAVYATEQAQKPLDLLPDELTKLNP</sequence>
<evidence type="ECO:0000259" key="1">
    <source>
        <dbReference type="Pfam" id="PF09011"/>
    </source>
</evidence>
<dbReference type="EMBL" id="HBFN01034970">
    <property type="protein sequence ID" value="CAD8806639.1"/>
    <property type="molecule type" value="Transcribed_RNA"/>
</dbReference>
<evidence type="ECO:0000313" key="2">
    <source>
        <dbReference type="EMBL" id="CAD8806639.1"/>
    </source>
</evidence>
<gene>
    <name evidence="2" type="ORF">HTEP1355_LOCUS20318</name>
</gene>
<accession>A0A7S0W654</accession>
<dbReference type="Pfam" id="PF09011">
    <property type="entry name" value="HMG_box_2"/>
    <property type="match status" value="1"/>
</dbReference>
<dbReference type="InterPro" id="IPR036910">
    <property type="entry name" value="HMG_box_dom_sf"/>
</dbReference>
<reference evidence="2" key="1">
    <citation type="submission" date="2021-01" db="EMBL/GenBank/DDBJ databases">
        <authorList>
            <person name="Corre E."/>
            <person name="Pelletier E."/>
            <person name="Niang G."/>
            <person name="Scheremetjew M."/>
            <person name="Finn R."/>
            <person name="Kale V."/>
            <person name="Holt S."/>
            <person name="Cochrane G."/>
            <person name="Meng A."/>
            <person name="Brown T."/>
            <person name="Cohen L."/>
        </authorList>
    </citation>
    <scope>NUCLEOTIDE SEQUENCE</scope>
    <source>
        <strain evidence="2">CCMP443</strain>
    </source>
</reference>
<dbReference type="InterPro" id="IPR009071">
    <property type="entry name" value="HMG_box_dom"/>
</dbReference>